<dbReference type="Proteomes" id="UP000664169">
    <property type="component" value="Unassembled WGS sequence"/>
</dbReference>
<dbReference type="PANTHER" id="PTHR23502">
    <property type="entry name" value="MAJOR FACILITATOR SUPERFAMILY"/>
    <property type="match status" value="1"/>
</dbReference>
<dbReference type="PANTHER" id="PTHR23502:SF134">
    <property type="entry name" value="MAJOR FACILITATOR SUPERFAMILY (MFS) PROFILE DOMAIN-CONTAINING PROTEIN-RELATED"/>
    <property type="match status" value="1"/>
</dbReference>
<comment type="caution">
    <text evidence="8">The sequence shown here is derived from an EMBL/GenBank/DDBJ whole genome shotgun (WGS) entry which is preliminary data.</text>
</comment>
<proteinExistence type="inferred from homology"/>
<dbReference type="InterPro" id="IPR020846">
    <property type="entry name" value="MFS_dom"/>
</dbReference>
<keyword evidence="3 6" id="KW-0812">Transmembrane</keyword>
<dbReference type="SUPFAM" id="SSF103473">
    <property type="entry name" value="MFS general substrate transporter"/>
    <property type="match status" value="1"/>
</dbReference>
<evidence type="ECO:0000256" key="6">
    <source>
        <dbReference type="SAM" id="Phobius"/>
    </source>
</evidence>
<feature type="transmembrane region" description="Helical" evidence="6">
    <location>
        <begin position="329"/>
        <end position="355"/>
    </location>
</feature>
<keyword evidence="4 6" id="KW-1133">Transmembrane helix</keyword>
<evidence type="ECO:0000256" key="2">
    <source>
        <dbReference type="ARBA" id="ARBA00008335"/>
    </source>
</evidence>
<feature type="transmembrane region" description="Helical" evidence="6">
    <location>
        <begin position="406"/>
        <end position="425"/>
    </location>
</feature>
<keyword evidence="9" id="KW-1185">Reference proteome</keyword>
<sequence length="540" mass="59567">MDRCESQPEVVDRDGPTAVAKRILPGDKEEKTIGDDFQWEYLEFDTSLPDFTTMISESSLIKPPNLQKYGNPFEWSRPQKNVTLFLCCISTFLAAYGAGEYGFTGETLRSEWNLSLVAFETGLTVFAFGFAIAPMFLAPFTEINGRRPVFLLSGLLLLIATIGCAVTDSFAGMLIARLFAGIGSSTYSTIIGGVIADVWQSKDRNVPMAVYSGFALGGTGMGPLISGIICDRVSWRWVFYSHAISVAVVLCCQLLLFKETRGSILLSRRAKAINSYYDILDEHTKQTGSPRVSPKIRYKVLADEQRQSLAEMLRVSLTRPFIMLSTEPVVFFFSLWAAFAWGVLYMTFNVLSLVFQARHNFTLTGQAGVFAAMVIGVIVATLLSVYHERIAAKHLPGMSASPEGRLYFTCIEAMLLPIGLFWFGWTSYSSIHWIVPTIAIGFATIGVYSVYLAVFNYLADVYHRYASSALAGQSFCRNTFGAVFPLFTSQMFLALDFPGASSLLGGIGLVLTLVPWVLVFKGPQIRARSKLASEIMSTAH</sequence>
<accession>A0A8H3FJ42</accession>
<feature type="transmembrane region" description="Helical" evidence="6">
    <location>
        <begin position="475"/>
        <end position="495"/>
    </location>
</feature>
<evidence type="ECO:0000313" key="9">
    <source>
        <dbReference type="Proteomes" id="UP000664169"/>
    </source>
</evidence>
<evidence type="ECO:0000259" key="7">
    <source>
        <dbReference type="PROSITE" id="PS50850"/>
    </source>
</evidence>
<gene>
    <name evidence="8" type="ORF">GOMPHAMPRED_002440</name>
</gene>
<dbReference type="Pfam" id="PF07690">
    <property type="entry name" value="MFS_1"/>
    <property type="match status" value="1"/>
</dbReference>
<feature type="transmembrane region" description="Helical" evidence="6">
    <location>
        <begin position="82"/>
        <end position="103"/>
    </location>
</feature>
<dbReference type="GO" id="GO:0022857">
    <property type="term" value="F:transmembrane transporter activity"/>
    <property type="evidence" value="ECO:0007669"/>
    <property type="project" value="InterPro"/>
</dbReference>
<name>A0A8H3FJ42_9LECA</name>
<evidence type="ECO:0000256" key="1">
    <source>
        <dbReference type="ARBA" id="ARBA00004141"/>
    </source>
</evidence>
<feature type="transmembrane region" description="Helical" evidence="6">
    <location>
        <begin position="149"/>
        <end position="168"/>
    </location>
</feature>
<feature type="domain" description="Major facilitator superfamily (MFS) profile" evidence="7">
    <location>
        <begin position="83"/>
        <end position="523"/>
    </location>
</feature>
<evidence type="ECO:0000313" key="8">
    <source>
        <dbReference type="EMBL" id="CAF9921906.1"/>
    </source>
</evidence>
<feature type="transmembrane region" description="Helical" evidence="6">
    <location>
        <begin position="174"/>
        <end position="196"/>
    </location>
</feature>
<dbReference type="PROSITE" id="PS50850">
    <property type="entry name" value="MFS"/>
    <property type="match status" value="1"/>
</dbReference>
<organism evidence="8 9">
    <name type="scientific">Gomphillus americanus</name>
    <dbReference type="NCBI Taxonomy" id="1940652"/>
    <lineage>
        <taxon>Eukaryota</taxon>
        <taxon>Fungi</taxon>
        <taxon>Dikarya</taxon>
        <taxon>Ascomycota</taxon>
        <taxon>Pezizomycotina</taxon>
        <taxon>Lecanoromycetes</taxon>
        <taxon>OSLEUM clade</taxon>
        <taxon>Ostropomycetidae</taxon>
        <taxon>Ostropales</taxon>
        <taxon>Graphidaceae</taxon>
        <taxon>Gomphilloideae</taxon>
        <taxon>Gomphillus</taxon>
    </lineage>
</organism>
<dbReference type="InterPro" id="IPR036259">
    <property type="entry name" value="MFS_trans_sf"/>
</dbReference>
<evidence type="ECO:0000256" key="4">
    <source>
        <dbReference type="ARBA" id="ARBA00022989"/>
    </source>
</evidence>
<feature type="transmembrane region" description="Helical" evidence="6">
    <location>
        <begin position="367"/>
        <end position="386"/>
    </location>
</feature>
<keyword evidence="5 6" id="KW-0472">Membrane</keyword>
<reference evidence="8" key="1">
    <citation type="submission" date="2021-03" db="EMBL/GenBank/DDBJ databases">
        <authorList>
            <person name="Tagirdzhanova G."/>
        </authorList>
    </citation>
    <scope>NUCLEOTIDE SEQUENCE</scope>
</reference>
<evidence type="ECO:0000256" key="3">
    <source>
        <dbReference type="ARBA" id="ARBA00022692"/>
    </source>
</evidence>
<dbReference type="Gene3D" id="1.20.1250.20">
    <property type="entry name" value="MFS general substrate transporter like domains"/>
    <property type="match status" value="1"/>
</dbReference>
<dbReference type="AlphaFoldDB" id="A0A8H3FJ42"/>
<dbReference type="FunFam" id="1.20.1250.20:FF:000082">
    <property type="entry name" value="MFS multidrug transporter, putative"/>
    <property type="match status" value="1"/>
</dbReference>
<evidence type="ECO:0000256" key="5">
    <source>
        <dbReference type="ARBA" id="ARBA00023136"/>
    </source>
</evidence>
<dbReference type="EMBL" id="CAJPDQ010000017">
    <property type="protein sequence ID" value="CAF9921906.1"/>
    <property type="molecule type" value="Genomic_DNA"/>
</dbReference>
<comment type="subcellular location">
    <subcellularLocation>
        <location evidence="1">Membrane</location>
        <topology evidence="1">Multi-pass membrane protein</topology>
    </subcellularLocation>
</comment>
<dbReference type="OrthoDB" id="6770063at2759"/>
<feature type="transmembrane region" description="Helical" evidence="6">
    <location>
        <begin position="501"/>
        <end position="520"/>
    </location>
</feature>
<dbReference type="InterPro" id="IPR011701">
    <property type="entry name" value="MFS"/>
</dbReference>
<feature type="transmembrane region" description="Helical" evidence="6">
    <location>
        <begin position="431"/>
        <end position="454"/>
    </location>
</feature>
<feature type="transmembrane region" description="Helical" evidence="6">
    <location>
        <begin position="235"/>
        <end position="257"/>
    </location>
</feature>
<comment type="similarity">
    <text evidence="2">Belongs to the major facilitator superfamily.</text>
</comment>
<feature type="transmembrane region" description="Helical" evidence="6">
    <location>
        <begin position="115"/>
        <end position="137"/>
    </location>
</feature>
<feature type="transmembrane region" description="Helical" evidence="6">
    <location>
        <begin position="208"/>
        <end position="229"/>
    </location>
</feature>
<dbReference type="GO" id="GO:0005886">
    <property type="term" value="C:plasma membrane"/>
    <property type="evidence" value="ECO:0007669"/>
    <property type="project" value="TreeGrafter"/>
</dbReference>
<protein>
    <recommendedName>
        <fullName evidence="7">Major facilitator superfamily (MFS) profile domain-containing protein</fullName>
    </recommendedName>
</protein>